<evidence type="ECO:0000313" key="5">
    <source>
        <dbReference type="Proteomes" id="UP000028302"/>
    </source>
</evidence>
<dbReference type="InterPro" id="IPR014730">
    <property type="entry name" value="ETF_a/b_N"/>
</dbReference>
<dbReference type="Proteomes" id="UP000028302">
    <property type="component" value="Unassembled WGS sequence"/>
</dbReference>
<proteinExistence type="predicted"/>
<feature type="domain" description="Electron transfer flavoprotein alpha/beta-subunit N-terminal" evidence="3">
    <location>
        <begin position="22"/>
        <end position="188"/>
    </location>
</feature>
<evidence type="ECO:0000256" key="1">
    <source>
        <dbReference type="ARBA" id="ARBA00022982"/>
    </source>
</evidence>
<dbReference type="SUPFAM" id="SSF52402">
    <property type="entry name" value="Adenine nucleotide alpha hydrolases-like"/>
    <property type="match status" value="1"/>
</dbReference>
<evidence type="ECO:0000256" key="2">
    <source>
        <dbReference type="SAM" id="MobiDB-lite"/>
    </source>
</evidence>
<dbReference type="InterPro" id="IPR014729">
    <property type="entry name" value="Rossmann-like_a/b/a_fold"/>
</dbReference>
<dbReference type="Gene3D" id="3.40.50.620">
    <property type="entry name" value="HUPs"/>
    <property type="match status" value="1"/>
</dbReference>
<dbReference type="AlphaFoldDB" id="A0A084IQX4"/>
<feature type="region of interest" description="Disordered" evidence="2">
    <location>
        <begin position="213"/>
        <end position="232"/>
    </location>
</feature>
<dbReference type="RefSeq" id="WP_037332590.1">
    <property type="nucleotide sequence ID" value="NZ_APNK01000001.1"/>
</dbReference>
<keyword evidence="1" id="KW-0813">Transport</keyword>
<comment type="caution">
    <text evidence="4">The sequence shown here is derived from an EMBL/GenBank/DDBJ whole genome shotgun (WGS) entry which is preliminary data.</text>
</comment>
<evidence type="ECO:0000259" key="3">
    <source>
        <dbReference type="Pfam" id="PF01012"/>
    </source>
</evidence>
<dbReference type="STRING" id="1304275.C41B8_00125"/>
<dbReference type="eggNOG" id="COG2086">
    <property type="taxonomic scope" value="Bacteria"/>
</dbReference>
<sequence length="260" mass="27500">MKPDITVLCSLGRHPASDRPRAAVADARALAFALGVGGEVRAVHAGNPESPGLRNYLGQTAARRSLDALDVIEVPAGRDIRPALIEYLRVRNPDVILAGVRAEDGEGSGSLPYDLAAALGYAMVPTIDALSMPGAGRVELQQVLPRGRRRALDAGLPLLATIDAGSAPRPVFAEARARRGQIRTITPSVLCPEIDPPEIRPARARPKRIAVSRGGSAADRLRAASETQAGQGQLMIDPDAEDAARAIADYLRAEGLLRQR</sequence>
<keyword evidence="5" id="KW-1185">Reference proteome</keyword>
<name>A0A084IQX4_SALHC</name>
<dbReference type="EMBL" id="APNK01000001">
    <property type="protein sequence ID" value="KEZ79108.1"/>
    <property type="molecule type" value="Genomic_DNA"/>
</dbReference>
<evidence type="ECO:0000313" key="4">
    <source>
        <dbReference type="EMBL" id="KEZ79108.1"/>
    </source>
</evidence>
<gene>
    <name evidence="4" type="ORF">C41B8_00125</name>
</gene>
<dbReference type="Pfam" id="PF01012">
    <property type="entry name" value="ETF"/>
    <property type="match status" value="1"/>
</dbReference>
<protein>
    <submittedName>
        <fullName evidence="4">Electron transfer flavoprotein, alpha/beta-subunit-like protein</fullName>
    </submittedName>
</protein>
<reference evidence="4 5" key="1">
    <citation type="submission" date="2013-03" db="EMBL/GenBank/DDBJ databases">
        <title>Salinisphaera hydrothermalis C41B8 Genome Sequencing.</title>
        <authorList>
            <person name="Li C."/>
            <person name="Lai Q."/>
            <person name="Shao Z."/>
        </authorList>
    </citation>
    <scope>NUCLEOTIDE SEQUENCE [LARGE SCALE GENOMIC DNA]</scope>
    <source>
        <strain evidence="4 5">C41B8</strain>
    </source>
</reference>
<organism evidence="4 5">
    <name type="scientific">Salinisphaera hydrothermalis (strain C41B8)</name>
    <dbReference type="NCBI Taxonomy" id="1304275"/>
    <lineage>
        <taxon>Bacteria</taxon>
        <taxon>Pseudomonadati</taxon>
        <taxon>Pseudomonadota</taxon>
        <taxon>Gammaproteobacteria</taxon>
        <taxon>Salinisphaerales</taxon>
        <taxon>Salinisphaeraceae</taxon>
        <taxon>Salinisphaera</taxon>
    </lineage>
</organism>
<keyword evidence="1" id="KW-0249">Electron transport</keyword>
<accession>A0A084IQX4</accession>
<dbReference type="OrthoDB" id="5598152at2"/>